<evidence type="ECO:0000313" key="4">
    <source>
        <dbReference type="Proteomes" id="UP001596142"/>
    </source>
</evidence>
<reference evidence="4" key="1">
    <citation type="journal article" date="2019" name="Int. J. Syst. Evol. Microbiol.">
        <title>The Global Catalogue of Microorganisms (GCM) 10K type strain sequencing project: providing services to taxonomists for standard genome sequencing and annotation.</title>
        <authorList>
            <consortium name="The Broad Institute Genomics Platform"/>
            <consortium name="The Broad Institute Genome Sequencing Center for Infectious Disease"/>
            <person name="Wu L."/>
            <person name="Ma J."/>
        </authorList>
    </citation>
    <scope>NUCLEOTIDE SEQUENCE [LARGE SCALE GENOMIC DNA]</scope>
    <source>
        <strain evidence="4">CECT 7184</strain>
    </source>
</reference>
<evidence type="ECO:0000256" key="1">
    <source>
        <dbReference type="SAM" id="Coils"/>
    </source>
</evidence>
<dbReference type="RefSeq" id="WP_385942966.1">
    <property type="nucleotide sequence ID" value="NZ_JBHSOZ010000010.1"/>
</dbReference>
<dbReference type="InterPro" id="IPR016158">
    <property type="entry name" value="Cullin_homology"/>
</dbReference>
<keyword evidence="4" id="KW-1185">Reference proteome</keyword>
<gene>
    <name evidence="3" type="ORF">ACFPU1_16350</name>
</gene>
<feature type="domain" description="Cullin family profile" evidence="2">
    <location>
        <begin position="44"/>
        <end position="223"/>
    </location>
</feature>
<dbReference type="PROSITE" id="PS50069">
    <property type="entry name" value="CULLIN_2"/>
    <property type="match status" value="1"/>
</dbReference>
<dbReference type="Proteomes" id="UP001596142">
    <property type="component" value="Unassembled WGS sequence"/>
</dbReference>
<accession>A0ABW0YT20</accession>
<feature type="coiled-coil region" evidence="1">
    <location>
        <begin position="32"/>
        <end position="59"/>
    </location>
</feature>
<sequence length="230" mass="27791">MLGTLKERMTWQRQKWAEETKERIREYAEFQRLELLKEIEKEEKTNEILHQEIDRYLKTAHPSFLLKPEVSRALLNRLYARSSGRSSMSIHITREMRKASAFYNKEMVIFIKLLERKGVTFEGNEEKFMTIFINKLSENNYRYCVEKYGDFVSEYESLEDAMYHYLETVEENDKYESGHVDFLTKHLINKGILPAVTVKSKMRRRLKEFEHLHAEDYKVRKMEKRLQEIS</sequence>
<protein>
    <recommendedName>
        <fullName evidence="2">Cullin family profile domain-containing protein</fullName>
    </recommendedName>
</protein>
<keyword evidence="1" id="KW-0175">Coiled coil</keyword>
<organism evidence="3 4">
    <name type="scientific">Thalassorhabdus alkalitolerans</name>
    <dbReference type="NCBI Taxonomy" id="2282697"/>
    <lineage>
        <taxon>Bacteria</taxon>
        <taxon>Bacillati</taxon>
        <taxon>Bacillota</taxon>
        <taxon>Bacilli</taxon>
        <taxon>Bacillales</taxon>
        <taxon>Bacillaceae</taxon>
        <taxon>Thalassorhabdus</taxon>
    </lineage>
</organism>
<dbReference type="EMBL" id="JBHSOZ010000010">
    <property type="protein sequence ID" value="MFC5714323.1"/>
    <property type="molecule type" value="Genomic_DNA"/>
</dbReference>
<evidence type="ECO:0000259" key="2">
    <source>
        <dbReference type="PROSITE" id="PS50069"/>
    </source>
</evidence>
<comment type="caution">
    <text evidence="3">The sequence shown here is derived from an EMBL/GenBank/DDBJ whole genome shotgun (WGS) entry which is preliminary data.</text>
</comment>
<evidence type="ECO:0000313" key="3">
    <source>
        <dbReference type="EMBL" id="MFC5714323.1"/>
    </source>
</evidence>
<name>A0ABW0YT20_9BACI</name>
<proteinExistence type="predicted"/>